<dbReference type="GO" id="GO:0003677">
    <property type="term" value="F:DNA binding"/>
    <property type="evidence" value="ECO:0007669"/>
    <property type="project" value="UniProtKB-KW"/>
</dbReference>
<dbReference type="Pfam" id="PF01420">
    <property type="entry name" value="Methylase_S"/>
    <property type="match status" value="2"/>
</dbReference>
<comment type="caution">
    <text evidence="6">The sequence shown here is derived from an EMBL/GenBank/DDBJ whole genome shotgun (WGS) entry which is preliminary data.</text>
</comment>
<keyword evidence="3" id="KW-0238">DNA-binding</keyword>
<evidence type="ECO:0000259" key="5">
    <source>
        <dbReference type="Pfam" id="PF01420"/>
    </source>
</evidence>
<keyword evidence="7" id="KW-1185">Reference proteome</keyword>
<dbReference type="GO" id="GO:0009307">
    <property type="term" value="P:DNA restriction-modification system"/>
    <property type="evidence" value="ECO:0007669"/>
    <property type="project" value="UniProtKB-KW"/>
</dbReference>
<proteinExistence type="inferred from homology"/>
<dbReference type="OrthoDB" id="9795776at2"/>
<dbReference type="PANTHER" id="PTHR43140:SF1">
    <property type="entry name" value="TYPE I RESTRICTION ENZYME ECOKI SPECIFICITY SUBUNIT"/>
    <property type="match status" value="1"/>
</dbReference>
<evidence type="ECO:0000256" key="3">
    <source>
        <dbReference type="ARBA" id="ARBA00023125"/>
    </source>
</evidence>
<gene>
    <name evidence="6" type="ORF">BO222_01495</name>
</gene>
<reference evidence="6 7" key="1">
    <citation type="submission" date="2016-11" db="EMBL/GenBank/DDBJ databases">
        <title>Description of two novel members of the family Erysipelotrichaceae: Ileibacterium lipovorans gen. nov., sp. nov. and Dubosiella newyorkensis, gen. nov., sp. nov.</title>
        <authorList>
            <person name="Cox L.M."/>
            <person name="Sohn J."/>
            <person name="Tyrrell K.L."/>
            <person name="Citron D.M."/>
            <person name="Lawson P.A."/>
            <person name="Patel N.B."/>
            <person name="Iizumi T."/>
            <person name="Perez-Perez G.I."/>
            <person name="Goldstein E.J."/>
            <person name="Blaser M.J."/>
        </authorList>
    </citation>
    <scope>NUCLEOTIDE SEQUENCE [LARGE SCALE GENOMIC DNA]</scope>
    <source>
        <strain evidence="6 7">NYU-BL-A3</strain>
    </source>
</reference>
<evidence type="ECO:0000256" key="2">
    <source>
        <dbReference type="ARBA" id="ARBA00022747"/>
    </source>
</evidence>
<dbReference type="Proteomes" id="UP000186341">
    <property type="component" value="Unassembled WGS sequence"/>
</dbReference>
<dbReference type="PANTHER" id="PTHR43140">
    <property type="entry name" value="TYPE-1 RESTRICTION ENZYME ECOKI SPECIFICITY PROTEIN"/>
    <property type="match status" value="1"/>
</dbReference>
<comment type="subunit">
    <text evidence="4">The methyltransferase is composed of M and S polypeptides.</text>
</comment>
<evidence type="ECO:0000313" key="7">
    <source>
        <dbReference type="Proteomes" id="UP000186341"/>
    </source>
</evidence>
<dbReference type="CDD" id="cd17294">
    <property type="entry name" value="RMtype1_S_MmaC7ORF19P_TRD1-CR1_like"/>
    <property type="match status" value="1"/>
</dbReference>
<dbReference type="SUPFAM" id="SSF116734">
    <property type="entry name" value="DNA methylase specificity domain"/>
    <property type="match status" value="2"/>
</dbReference>
<evidence type="ECO:0000256" key="1">
    <source>
        <dbReference type="ARBA" id="ARBA00010923"/>
    </source>
</evidence>
<evidence type="ECO:0000313" key="6">
    <source>
        <dbReference type="EMBL" id="OLU42493.1"/>
    </source>
</evidence>
<protein>
    <recommendedName>
        <fullName evidence="5">Type I restriction modification DNA specificity domain-containing protein</fullName>
    </recommendedName>
</protein>
<feature type="domain" description="Type I restriction modification DNA specificity" evidence="5">
    <location>
        <begin position="202"/>
        <end position="378"/>
    </location>
</feature>
<name>A0A1U7NIN1_9FIRM</name>
<dbReference type="InterPro" id="IPR000055">
    <property type="entry name" value="Restrct_endonuc_typeI_TRD"/>
</dbReference>
<organism evidence="6 7">
    <name type="scientific">Ileibacterium valens</name>
    <dbReference type="NCBI Taxonomy" id="1862668"/>
    <lineage>
        <taxon>Bacteria</taxon>
        <taxon>Bacillati</taxon>
        <taxon>Bacillota</taxon>
        <taxon>Erysipelotrichia</taxon>
        <taxon>Erysipelotrichales</taxon>
        <taxon>Erysipelotrichaceae</taxon>
        <taxon>Ileibacterium</taxon>
    </lineage>
</organism>
<feature type="domain" description="Type I restriction modification DNA specificity" evidence="5">
    <location>
        <begin position="15"/>
        <end position="190"/>
    </location>
</feature>
<dbReference type="EMBL" id="MPJW01000054">
    <property type="protein sequence ID" value="OLU42493.1"/>
    <property type="molecule type" value="Genomic_DNA"/>
</dbReference>
<dbReference type="InterPro" id="IPR051212">
    <property type="entry name" value="Type-I_RE_S_subunit"/>
</dbReference>
<comment type="similarity">
    <text evidence="1">Belongs to the type-I restriction system S methylase family.</text>
</comment>
<dbReference type="GeneID" id="82201914"/>
<dbReference type="Gene3D" id="3.90.220.20">
    <property type="entry name" value="DNA methylase specificity domains"/>
    <property type="match status" value="2"/>
</dbReference>
<dbReference type="AlphaFoldDB" id="A0A1U7NIN1"/>
<evidence type="ECO:0000256" key="4">
    <source>
        <dbReference type="ARBA" id="ARBA00038652"/>
    </source>
</evidence>
<dbReference type="InterPro" id="IPR044946">
    <property type="entry name" value="Restrct_endonuc_typeI_TRD_sf"/>
</dbReference>
<keyword evidence="2" id="KW-0680">Restriction system</keyword>
<dbReference type="RefSeq" id="WP_075817745.1">
    <property type="nucleotide sequence ID" value="NZ_CAPNHH010000122.1"/>
</dbReference>
<sequence>MSKLNELMQQSCPNGVKYATLGELGTFLGGLSGKSKTDFSDGNATLITYKNVYMNPSLNMNVDDKVKISVGEKQRKIEYGDVLFTGSSETPDECGFSSVVTQVPKEDMYLNSFCFIFRLHDLSIFLPDFLKHLFRSSELRRQIGKTANGVTRYNVSKKLMGKVRIPIPPLPVQQEIVRILDTFTELTARKKQYEYYRSELLKGYQTVELREVVKSHKTGATPKKGKSVYYENATIPWIRTQDVRFNEIESVDSYITEQAVKETGAKWIPENCVIVAISGATAGRCAINKLVATTNQHCLNLEINPSKAMYKYIFYAVANAYDDLIAMKQGARGDLNSSLIMSLRIPLPSLQQQEHILRILGNLDSISSSLESGLPAEIAARQKQYEYYRDKLLTFKEFKPEGADSN</sequence>
<accession>A0A1U7NIN1</accession>